<dbReference type="OrthoDB" id="3801119at2759"/>
<protein>
    <submittedName>
        <fullName evidence="2">Uncharacterized protein</fullName>
    </submittedName>
</protein>
<proteinExistence type="predicted"/>
<organism evidence="2 3">
    <name type="scientific">Karstenula rhodostoma CBS 690.94</name>
    <dbReference type="NCBI Taxonomy" id="1392251"/>
    <lineage>
        <taxon>Eukaryota</taxon>
        <taxon>Fungi</taxon>
        <taxon>Dikarya</taxon>
        <taxon>Ascomycota</taxon>
        <taxon>Pezizomycotina</taxon>
        <taxon>Dothideomycetes</taxon>
        <taxon>Pleosporomycetidae</taxon>
        <taxon>Pleosporales</taxon>
        <taxon>Massarineae</taxon>
        <taxon>Didymosphaeriaceae</taxon>
        <taxon>Karstenula</taxon>
    </lineage>
</organism>
<evidence type="ECO:0000313" key="3">
    <source>
        <dbReference type="Proteomes" id="UP000799764"/>
    </source>
</evidence>
<dbReference type="AlphaFoldDB" id="A0A9P4PHZ2"/>
<comment type="caution">
    <text evidence="2">The sequence shown here is derived from an EMBL/GenBank/DDBJ whole genome shotgun (WGS) entry which is preliminary data.</text>
</comment>
<keyword evidence="3" id="KW-1185">Reference proteome</keyword>
<reference evidence="2" key="1">
    <citation type="journal article" date="2020" name="Stud. Mycol.">
        <title>101 Dothideomycetes genomes: a test case for predicting lifestyles and emergence of pathogens.</title>
        <authorList>
            <person name="Haridas S."/>
            <person name="Albert R."/>
            <person name="Binder M."/>
            <person name="Bloem J."/>
            <person name="Labutti K."/>
            <person name="Salamov A."/>
            <person name="Andreopoulos B."/>
            <person name="Baker S."/>
            <person name="Barry K."/>
            <person name="Bills G."/>
            <person name="Bluhm B."/>
            <person name="Cannon C."/>
            <person name="Castanera R."/>
            <person name="Culley D."/>
            <person name="Daum C."/>
            <person name="Ezra D."/>
            <person name="Gonzalez J."/>
            <person name="Henrissat B."/>
            <person name="Kuo A."/>
            <person name="Liang C."/>
            <person name="Lipzen A."/>
            <person name="Lutzoni F."/>
            <person name="Magnuson J."/>
            <person name="Mondo S."/>
            <person name="Nolan M."/>
            <person name="Ohm R."/>
            <person name="Pangilinan J."/>
            <person name="Park H.-J."/>
            <person name="Ramirez L."/>
            <person name="Alfaro M."/>
            <person name="Sun H."/>
            <person name="Tritt A."/>
            <person name="Yoshinaga Y."/>
            <person name="Zwiers L.-H."/>
            <person name="Turgeon B."/>
            <person name="Goodwin S."/>
            <person name="Spatafora J."/>
            <person name="Crous P."/>
            <person name="Grigoriev I."/>
        </authorList>
    </citation>
    <scope>NUCLEOTIDE SEQUENCE</scope>
    <source>
        <strain evidence="2">CBS 690.94</strain>
    </source>
</reference>
<dbReference type="EMBL" id="MU001502">
    <property type="protein sequence ID" value="KAF2443508.1"/>
    <property type="molecule type" value="Genomic_DNA"/>
</dbReference>
<feature type="region of interest" description="Disordered" evidence="1">
    <location>
        <begin position="145"/>
        <end position="171"/>
    </location>
</feature>
<gene>
    <name evidence="2" type="ORF">P171DRAFT_486239</name>
</gene>
<accession>A0A9P4PHZ2</accession>
<name>A0A9P4PHZ2_9PLEO</name>
<sequence>MSNIFQFQQPLSLGRAGTTNKDSGRQTIRKPATNRRTQLSAIEIRDPQATPHRQSTPTPFSPATALLVMPAVFHRRTASSLSAATTSSSKPPSIFRYTLILLKARPSISDIDTISVYSESRSTAPSPTAQTTLREYFLVHEERVDERLQTPPPPYEPRVLPAYVEDGRQGA</sequence>
<dbReference type="Proteomes" id="UP000799764">
    <property type="component" value="Unassembled WGS sequence"/>
</dbReference>
<evidence type="ECO:0000256" key="1">
    <source>
        <dbReference type="SAM" id="MobiDB-lite"/>
    </source>
</evidence>
<evidence type="ECO:0000313" key="2">
    <source>
        <dbReference type="EMBL" id="KAF2443508.1"/>
    </source>
</evidence>